<sequence>MCHCFPFLSPRPCPCRCFPFLSPRPIVLLLRQRQPFSGRRVMSSFSSTSRSSWPQYGPVPLTRCPDCPRQEPLKRSICKTNDNGNRGREFLACESLPYREGDKILMKCRHFEWIDVYVQRLQLQESIGAIGERNLGGGGLAVENVAERGAVPIMPNAPNAGLVEVKGELKKMNKQLRKLIELKKQANLMVGCFFCCIIAIGFLSLLTKR</sequence>
<dbReference type="EnsemblPlants" id="AVESA.00010b.r2.2CG0298380.1">
    <property type="protein sequence ID" value="AVESA.00010b.r2.2CG0298380.1.CDS"/>
    <property type="gene ID" value="AVESA.00010b.r2.2CG0298380"/>
</dbReference>
<proteinExistence type="predicted"/>
<protein>
    <submittedName>
        <fullName evidence="1">Uncharacterized protein</fullName>
    </submittedName>
</protein>
<reference evidence="1" key="1">
    <citation type="submission" date="2021-05" db="EMBL/GenBank/DDBJ databases">
        <authorList>
            <person name="Scholz U."/>
            <person name="Mascher M."/>
            <person name="Fiebig A."/>
        </authorList>
    </citation>
    <scope>NUCLEOTIDE SEQUENCE [LARGE SCALE GENOMIC DNA]</scope>
</reference>
<dbReference type="Proteomes" id="UP001732700">
    <property type="component" value="Chromosome 2C"/>
</dbReference>
<organism evidence="1 2">
    <name type="scientific">Avena sativa</name>
    <name type="common">Oat</name>
    <dbReference type="NCBI Taxonomy" id="4498"/>
    <lineage>
        <taxon>Eukaryota</taxon>
        <taxon>Viridiplantae</taxon>
        <taxon>Streptophyta</taxon>
        <taxon>Embryophyta</taxon>
        <taxon>Tracheophyta</taxon>
        <taxon>Spermatophyta</taxon>
        <taxon>Magnoliopsida</taxon>
        <taxon>Liliopsida</taxon>
        <taxon>Poales</taxon>
        <taxon>Poaceae</taxon>
        <taxon>BOP clade</taxon>
        <taxon>Pooideae</taxon>
        <taxon>Poodae</taxon>
        <taxon>Poeae</taxon>
        <taxon>Poeae Chloroplast Group 1 (Aveneae type)</taxon>
        <taxon>Aveninae</taxon>
        <taxon>Avena</taxon>
    </lineage>
</organism>
<keyword evidence="2" id="KW-1185">Reference proteome</keyword>
<evidence type="ECO:0000313" key="1">
    <source>
        <dbReference type="EnsemblPlants" id="AVESA.00010b.r2.2CG0298380.1.CDS"/>
    </source>
</evidence>
<name>A0ACD5UQ08_AVESA</name>
<evidence type="ECO:0000313" key="2">
    <source>
        <dbReference type="Proteomes" id="UP001732700"/>
    </source>
</evidence>
<reference evidence="1" key="2">
    <citation type="submission" date="2025-09" db="UniProtKB">
        <authorList>
            <consortium name="EnsemblPlants"/>
        </authorList>
    </citation>
    <scope>IDENTIFICATION</scope>
</reference>
<accession>A0ACD5UQ08</accession>